<name>A0AAU7FC76_9NEIS</name>
<reference evidence="2" key="1">
    <citation type="submission" date="2024-05" db="EMBL/GenBank/DDBJ databases">
        <authorList>
            <person name="Yang L."/>
            <person name="Pan L."/>
        </authorList>
    </citation>
    <scope>NUCLEOTIDE SEQUENCE</scope>
    <source>
        <strain evidence="2">FCG-7</strain>
    </source>
</reference>
<protein>
    <submittedName>
        <fullName evidence="2">Uncharacterized protein</fullName>
    </submittedName>
</protein>
<dbReference type="KEGG" id="cmav:ABHF33_02995"/>
<keyword evidence="1" id="KW-0812">Transmembrane</keyword>
<dbReference type="AlphaFoldDB" id="A0AAU7FC76"/>
<accession>A0AAU7FC76</accession>
<feature type="transmembrane region" description="Helical" evidence="1">
    <location>
        <begin position="87"/>
        <end position="115"/>
    </location>
</feature>
<proteinExistence type="predicted"/>
<evidence type="ECO:0000256" key="1">
    <source>
        <dbReference type="SAM" id="Phobius"/>
    </source>
</evidence>
<gene>
    <name evidence="2" type="ORF">ABHF33_02995</name>
</gene>
<feature type="transmembrane region" description="Helical" evidence="1">
    <location>
        <begin position="56"/>
        <end position="75"/>
    </location>
</feature>
<keyword evidence="1" id="KW-1133">Transmembrane helix</keyword>
<dbReference type="PROSITE" id="PS51257">
    <property type="entry name" value="PROKAR_LIPOPROTEIN"/>
    <property type="match status" value="1"/>
</dbReference>
<sequence length="128" mass="13656">MTNKSYRLIALTCITLTLVLQCSVAALSSCEVKGLFIAGSITLIPALIYSLSPKPWAGIGAACGAAPFLIWANYVECFQTYQGGGAAMAYVLVWFIGIPTSMISGGLTVILVMWLQKKCLNTSSKKKI</sequence>
<evidence type="ECO:0000313" key="2">
    <source>
        <dbReference type="EMBL" id="XBM01273.1"/>
    </source>
</evidence>
<keyword evidence="1" id="KW-0472">Membrane</keyword>
<dbReference type="RefSeq" id="WP_348945577.1">
    <property type="nucleotide sequence ID" value="NZ_CP157355.1"/>
</dbReference>
<dbReference type="EMBL" id="CP157355">
    <property type="protein sequence ID" value="XBM01273.1"/>
    <property type="molecule type" value="Genomic_DNA"/>
</dbReference>
<organism evidence="2">
    <name type="scientific">Chitinibacter mangrovi</name>
    <dbReference type="NCBI Taxonomy" id="3153927"/>
    <lineage>
        <taxon>Bacteria</taxon>
        <taxon>Pseudomonadati</taxon>
        <taxon>Pseudomonadota</taxon>
        <taxon>Betaproteobacteria</taxon>
        <taxon>Neisseriales</taxon>
        <taxon>Chitinibacteraceae</taxon>
        <taxon>Chitinibacter</taxon>
    </lineage>
</organism>
<feature type="transmembrane region" description="Helical" evidence="1">
    <location>
        <begin position="35"/>
        <end position="51"/>
    </location>
</feature>